<dbReference type="Ensembl" id="ENSPMET00000032932.1">
    <property type="protein sequence ID" value="ENSPMEP00000015270.1"/>
    <property type="gene ID" value="ENSPMEG00000017801.1"/>
</dbReference>
<reference evidence="8" key="2">
    <citation type="submission" date="2025-09" db="UniProtKB">
        <authorList>
            <consortium name="Ensembl"/>
        </authorList>
    </citation>
    <scope>IDENTIFICATION</scope>
</reference>
<evidence type="ECO:0000256" key="7">
    <source>
        <dbReference type="SAM" id="SignalP"/>
    </source>
</evidence>
<evidence type="ECO:0000256" key="4">
    <source>
        <dbReference type="ARBA" id="ARBA00022734"/>
    </source>
</evidence>
<protein>
    <recommendedName>
        <fullName evidence="10">C-type lectin domain-containing protein</fullName>
    </recommendedName>
</protein>
<evidence type="ECO:0000256" key="1">
    <source>
        <dbReference type="ARBA" id="ARBA00004479"/>
    </source>
</evidence>
<reference evidence="8" key="1">
    <citation type="submission" date="2025-08" db="UniProtKB">
        <authorList>
            <consortium name="Ensembl"/>
        </authorList>
    </citation>
    <scope>IDENTIFICATION</scope>
</reference>
<evidence type="ECO:0000313" key="8">
    <source>
        <dbReference type="Ensembl" id="ENSPMEP00000015270.1"/>
    </source>
</evidence>
<dbReference type="GO" id="GO:0050772">
    <property type="term" value="P:positive regulation of axonogenesis"/>
    <property type="evidence" value="ECO:0007669"/>
    <property type="project" value="TreeGrafter"/>
</dbReference>
<keyword evidence="6" id="KW-0472">Membrane</keyword>
<keyword evidence="5" id="KW-1133">Transmembrane helix</keyword>
<dbReference type="PANTHER" id="PTHR14789">
    <property type="entry name" value="CHONDROLECTIN VARIANT CHODLFDELTAE"/>
    <property type="match status" value="1"/>
</dbReference>
<evidence type="ECO:0000256" key="5">
    <source>
        <dbReference type="ARBA" id="ARBA00022989"/>
    </source>
</evidence>
<dbReference type="Gene3D" id="3.10.100.10">
    <property type="entry name" value="Mannose-Binding Protein A, subunit A"/>
    <property type="match status" value="1"/>
</dbReference>
<keyword evidence="3 7" id="KW-0732">Signal</keyword>
<dbReference type="AlphaFoldDB" id="A0A3B3XJV7"/>
<feature type="chain" id="PRO_5017419822" description="C-type lectin domain-containing protein" evidence="7">
    <location>
        <begin position="30"/>
        <end position="131"/>
    </location>
</feature>
<evidence type="ECO:0000256" key="6">
    <source>
        <dbReference type="ARBA" id="ARBA00023136"/>
    </source>
</evidence>
<sequence>MATAGSGVSAARVVSGELLTALWAGLVSAGQTVCVGGAERPCYKMAYFHDVSSRVAFSEAKQACLMDGGALLSVESQSEQTKGGGGISDGDFWIGLTRGGGANHTLTPCPELYQWTDGSVSDHLETKASAS</sequence>
<evidence type="ECO:0008006" key="10">
    <source>
        <dbReference type="Google" id="ProtNLM"/>
    </source>
</evidence>
<feature type="signal peptide" evidence="7">
    <location>
        <begin position="1"/>
        <end position="29"/>
    </location>
</feature>
<evidence type="ECO:0000256" key="3">
    <source>
        <dbReference type="ARBA" id="ARBA00022729"/>
    </source>
</evidence>
<accession>A0A3B3XJV7</accession>
<dbReference type="InterPro" id="IPR016186">
    <property type="entry name" value="C-type_lectin-like/link_sf"/>
</dbReference>
<dbReference type="PANTHER" id="PTHR14789:SF1">
    <property type="entry name" value="CHONDROLECTIN"/>
    <property type="match status" value="1"/>
</dbReference>
<dbReference type="GO" id="GO:0016020">
    <property type="term" value="C:membrane"/>
    <property type="evidence" value="ECO:0007669"/>
    <property type="project" value="UniProtKB-SubCell"/>
</dbReference>
<dbReference type="Proteomes" id="UP000261480">
    <property type="component" value="Unplaced"/>
</dbReference>
<keyword evidence="4" id="KW-0430">Lectin</keyword>
<proteinExistence type="predicted"/>
<dbReference type="GO" id="GO:0030246">
    <property type="term" value="F:carbohydrate binding"/>
    <property type="evidence" value="ECO:0007669"/>
    <property type="project" value="UniProtKB-KW"/>
</dbReference>
<evidence type="ECO:0000313" key="9">
    <source>
        <dbReference type="Proteomes" id="UP000261480"/>
    </source>
</evidence>
<keyword evidence="9" id="KW-1185">Reference proteome</keyword>
<dbReference type="SUPFAM" id="SSF56436">
    <property type="entry name" value="C-type lectin-like"/>
    <property type="match status" value="1"/>
</dbReference>
<evidence type="ECO:0000256" key="2">
    <source>
        <dbReference type="ARBA" id="ARBA00022692"/>
    </source>
</evidence>
<dbReference type="GO" id="GO:0005737">
    <property type="term" value="C:cytoplasm"/>
    <property type="evidence" value="ECO:0007669"/>
    <property type="project" value="TreeGrafter"/>
</dbReference>
<dbReference type="InterPro" id="IPR051505">
    <property type="entry name" value="C-type_lectin_domain"/>
</dbReference>
<name>A0A3B3XJV7_9TELE</name>
<organism evidence="8 9">
    <name type="scientific">Poecilia mexicana</name>
    <dbReference type="NCBI Taxonomy" id="48701"/>
    <lineage>
        <taxon>Eukaryota</taxon>
        <taxon>Metazoa</taxon>
        <taxon>Chordata</taxon>
        <taxon>Craniata</taxon>
        <taxon>Vertebrata</taxon>
        <taxon>Euteleostomi</taxon>
        <taxon>Actinopterygii</taxon>
        <taxon>Neopterygii</taxon>
        <taxon>Teleostei</taxon>
        <taxon>Neoteleostei</taxon>
        <taxon>Acanthomorphata</taxon>
        <taxon>Ovalentaria</taxon>
        <taxon>Atherinomorphae</taxon>
        <taxon>Cyprinodontiformes</taxon>
        <taxon>Poeciliidae</taxon>
        <taxon>Poeciliinae</taxon>
        <taxon>Poecilia</taxon>
    </lineage>
</organism>
<keyword evidence="2" id="KW-0812">Transmembrane</keyword>
<dbReference type="InterPro" id="IPR016187">
    <property type="entry name" value="CTDL_fold"/>
</dbReference>
<comment type="subcellular location">
    <subcellularLocation>
        <location evidence="1">Membrane</location>
        <topology evidence="1">Single-pass type I membrane protein</topology>
    </subcellularLocation>
</comment>